<accession>A0ABW1XFC6</accession>
<sequence>MQRSVLLLLASCLAISASAASVQLNSQGKWVMDRSGQAMANPQPSGLIFRDDELLFIADRSADIEQQQKIHRLAPDTGALIYPAYAIRVDASLQQSCFFEYVSNMPDYEALVMDTDDSSVFYMVTEDMSYSPLTSDCAAKWQPTGSAPDPFLLLRGELRDDEFVITHIRPIQFPASMEIGEFANDGIEGLAMGTARTLYLALEKDTHNNPRIMSLSLTEGFWNDNGFATVTEPRLRFPQPGDGQHPLNALQYIPIDNHPGYLAAFARNVDELWMIDLAGHAEAQVIPMSFWAPTASELCPAYERMDNASIEGLAWDGSKLYLINDPWKVNYKKNIQCESNRNAYERYAPLLFGVNLQRDWFIQQ</sequence>
<proteinExistence type="predicted"/>
<evidence type="ECO:0000313" key="3">
    <source>
        <dbReference type="Proteomes" id="UP001596364"/>
    </source>
</evidence>
<comment type="caution">
    <text evidence="2">The sequence shown here is derived from an EMBL/GenBank/DDBJ whole genome shotgun (WGS) entry which is preliminary data.</text>
</comment>
<organism evidence="2 3">
    <name type="scientific">Pseudobowmanella zhangzhouensis</name>
    <dbReference type="NCBI Taxonomy" id="1537679"/>
    <lineage>
        <taxon>Bacteria</taxon>
        <taxon>Pseudomonadati</taxon>
        <taxon>Pseudomonadota</taxon>
        <taxon>Gammaproteobacteria</taxon>
        <taxon>Alteromonadales</taxon>
        <taxon>Alteromonadaceae</taxon>
    </lineage>
</organism>
<reference evidence="3" key="1">
    <citation type="journal article" date="2019" name="Int. J. Syst. Evol. Microbiol.">
        <title>The Global Catalogue of Microorganisms (GCM) 10K type strain sequencing project: providing services to taxonomists for standard genome sequencing and annotation.</title>
        <authorList>
            <consortium name="The Broad Institute Genomics Platform"/>
            <consortium name="The Broad Institute Genome Sequencing Center for Infectious Disease"/>
            <person name="Wu L."/>
            <person name="Ma J."/>
        </authorList>
    </citation>
    <scope>NUCLEOTIDE SEQUENCE [LARGE SCALE GENOMIC DNA]</scope>
    <source>
        <strain evidence="3">CGMCC 1.16031</strain>
    </source>
</reference>
<dbReference type="Proteomes" id="UP001596364">
    <property type="component" value="Unassembled WGS sequence"/>
</dbReference>
<keyword evidence="3" id="KW-1185">Reference proteome</keyword>
<evidence type="ECO:0000313" key="2">
    <source>
        <dbReference type="EMBL" id="MFC6438729.1"/>
    </source>
</evidence>
<keyword evidence="1" id="KW-0732">Signal</keyword>
<feature type="chain" id="PRO_5045535857" evidence="1">
    <location>
        <begin position="20"/>
        <end position="364"/>
    </location>
</feature>
<dbReference type="RefSeq" id="WP_131259387.1">
    <property type="nucleotide sequence ID" value="NZ_JBHSUS010000001.1"/>
</dbReference>
<gene>
    <name evidence="2" type="ORF">ACFP85_00945</name>
</gene>
<dbReference type="EMBL" id="JBHSUS010000001">
    <property type="protein sequence ID" value="MFC6438729.1"/>
    <property type="molecule type" value="Genomic_DNA"/>
</dbReference>
<name>A0ABW1XFC6_9ALTE</name>
<feature type="signal peptide" evidence="1">
    <location>
        <begin position="1"/>
        <end position="19"/>
    </location>
</feature>
<evidence type="ECO:0000256" key="1">
    <source>
        <dbReference type="SAM" id="SignalP"/>
    </source>
</evidence>
<protein>
    <submittedName>
        <fullName evidence="2">Uncharacterized protein</fullName>
    </submittedName>
</protein>